<evidence type="ECO:0000313" key="2">
    <source>
        <dbReference type="EMBL" id="JAT73669.1"/>
    </source>
</evidence>
<feature type="non-terminal residue" evidence="2">
    <location>
        <position position="1"/>
    </location>
</feature>
<accession>A0A1D2A3A6</accession>
<proteinExistence type="predicted"/>
<name>A0A1D2A3A6_AUXPR</name>
<dbReference type="PANTHER" id="PTHR35309">
    <property type="match status" value="1"/>
</dbReference>
<protein>
    <recommendedName>
        <fullName evidence="3">Tocopherol cyclase</fullName>
    </recommendedName>
</protein>
<gene>
    <name evidence="2" type="ORF">g.12151</name>
</gene>
<dbReference type="Pfam" id="PF14249">
    <property type="entry name" value="Tocopherol_cycl"/>
    <property type="match status" value="1"/>
</dbReference>
<feature type="region of interest" description="Disordered" evidence="1">
    <location>
        <begin position="56"/>
        <end position="79"/>
    </location>
</feature>
<organism evidence="2">
    <name type="scientific">Auxenochlorella protothecoides</name>
    <name type="common">Green microalga</name>
    <name type="synonym">Chlorella protothecoides</name>
    <dbReference type="NCBI Taxonomy" id="3075"/>
    <lineage>
        <taxon>Eukaryota</taxon>
        <taxon>Viridiplantae</taxon>
        <taxon>Chlorophyta</taxon>
        <taxon>core chlorophytes</taxon>
        <taxon>Trebouxiophyceae</taxon>
        <taxon>Chlorellales</taxon>
        <taxon>Chlorellaceae</taxon>
        <taxon>Auxenochlorella</taxon>
    </lineage>
</organism>
<reference evidence="2" key="1">
    <citation type="submission" date="2015-08" db="EMBL/GenBank/DDBJ databases">
        <authorList>
            <person name="Babu N.S."/>
            <person name="Beckwith C.J."/>
            <person name="Beseler K.G."/>
            <person name="Brison A."/>
            <person name="Carone J.V."/>
            <person name="Caskin T.P."/>
            <person name="Diamond M."/>
            <person name="Durham M.E."/>
            <person name="Foxe J.M."/>
            <person name="Go M."/>
            <person name="Henderson B.A."/>
            <person name="Jones I.B."/>
            <person name="McGettigan J.A."/>
            <person name="Micheletti S.J."/>
            <person name="Nasrallah M.E."/>
            <person name="Ortiz D."/>
            <person name="Piller C.R."/>
            <person name="Privatt S.R."/>
            <person name="Schneider S.L."/>
            <person name="Sharp S."/>
            <person name="Smith T.C."/>
            <person name="Stanton J.D."/>
            <person name="Ullery H.E."/>
            <person name="Wilson R.J."/>
            <person name="Serrano M.G."/>
            <person name="Buck G."/>
            <person name="Lee V."/>
            <person name="Wang Y."/>
            <person name="Carvalho R."/>
            <person name="Voegtly L."/>
            <person name="Shi R."/>
            <person name="Duckworth R."/>
            <person name="Johnson A."/>
            <person name="Loviza R."/>
            <person name="Walstead R."/>
            <person name="Shah Z."/>
            <person name="Kiflezghi M."/>
            <person name="Wade K."/>
            <person name="Ball S.L."/>
            <person name="Bradley K.W."/>
            <person name="Asai D.J."/>
            <person name="Bowman C.A."/>
            <person name="Russell D.A."/>
            <person name="Pope W.H."/>
            <person name="Jacobs-Sera D."/>
            <person name="Hendrix R.W."/>
            <person name="Hatfull G.F."/>
        </authorList>
    </citation>
    <scope>NUCLEOTIDE SEQUENCE</scope>
</reference>
<dbReference type="InterPro" id="IPR025893">
    <property type="entry name" value="Tocopherol_cyclase"/>
</dbReference>
<dbReference type="GO" id="GO:0009976">
    <property type="term" value="F:tocopherol cyclase activity"/>
    <property type="evidence" value="ECO:0007669"/>
    <property type="project" value="InterPro"/>
</dbReference>
<evidence type="ECO:0008006" key="3">
    <source>
        <dbReference type="Google" id="ProtNLM"/>
    </source>
</evidence>
<dbReference type="PANTHER" id="PTHR35309:SF4">
    <property type="entry name" value="TOCOPHEROL CYCLASE"/>
    <property type="match status" value="1"/>
</dbReference>
<evidence type="ECO:0000256" key="1">
    <source>
        <dbReference type="SAM" id="MobiDB-lite"/>
    </source>
</evidence>
<sequence length="479" mass="51743">TITAHVKSYFIDMMLLNAACARPALFNGLSPSVSGWRTPEVRFWGAGRCPRQRRLASTAAHSNGFDPDDTIPRTTTPHSGYHFDGSDRRFFEGWYWRLTLPGRGQSFAVIYSVEDPGSQRPTSGVGAQIMGPNDSYLLQYEEGTAGFWADPHELALGKVFAASPGCAPAAAPCPPERFEALVSEGFQVQGGRHQGRIVSREAGVVPGPAPSVASARWDFQVTPRLGWGSPGQRQLSTAGWLAAVPIFEPHWQVLMAHGSASGWIEWGGERYAFQGVPTYAEKNWGGGFPSRWCWVQCNSFDGHPGTSVTAVCARRGVRLVPGLEEDVGLIGLHAAGDFHEFVPNKGDIGWEVEPWGTWRIHGENAEHTALVEATCPPEAGTVLRAPTADLGLAPFCRDSFSGRVRVRMWRRGEEGRAPPVVDCVSLEETGAVEVGGGPWWSGWKARAAMAGGVKALLNLPVDVEGLTGWLPGGLRPKGL</sequence>
<dbReference type="AlphaFoldDB" id="A0A1D2A3A6"/>
<dbReference type="EMBL" id="GDKF01004953">
    <property type="protein sequence ID" value="JAT73669.1"/>
    <property type="molecule type" value="Transcribed_RNA"/>
</dbReference>